<dbReference type="RefSeq" id="WP_378048119.1">
    <property type="nucleotide sequence ID" value="NZ_JBHMDN010000016.1"/>
</dbReference>
<protein>
    <submittedName>
        <fullName evidence="1">DUF1641 domain-containing protein</fullName>
    </submittedName>
</protein>
<evidence type="ECO:0000313" key="1">
    <source>
        <dbReference type="EMBL" id="MFC7147760.1"/>
    </source>
</evidence>
<dbReference type="Proteomes" id="UP001596378">
    <property type="component" value="Unassembled WGS sequence"/>
</dbReference>
<sequence>MAQPINAVRKNIVSEEDKQKQSLDELAAHLTEHDEALKKTLELVRELHDSGILEAVHAMLKAKKDIARIALDQASRKPVTNVINNLMGAAEALSEMDPELTKKLLGSVSSGMEEAREYLKAPRKVGIFGLLKILFDPDINRVLGFGARFLKGMGKKL</sequence>
<dbReference type="EMBL" id="JBHTAI010000002">
    <property type="protein sequence ID" value="MFC7147760.1"/>
    <property type="molecule type" value="Genomic_DNA"/>
</dbReference>
<dbReference type="PANTHER" id="PTHR38433">
    <property type="match status" value="1"/>
</dbReference>
<name>A0ABW2F9T5_9BACL</name>
<organism evidence="1 2">
    <name type="scientific">Cohnella cellulosilytica</name>
    <dbReference type="NCBI Taxonomy" id="986710"/>
    <lineage>
        <taxon>Bacteria</taxon>
        <taxon>Bacillati</taxon>
        <taxon>Bacillota</taxon>
        <taxon>Bacilli</taxon>
        <taxon>Bacillales</taxon>
        <taxon>Paenibacillaceae</taxon>
        <taxon>Cohnella</taxon>
    </lineage>
</organism>
<reference evidence="2" key="1">
    <citation type="journal article" date="2019" name="Int. J. Syst. Evol. Microbiol.">
        <title>The Global Catalogue of Microorganisms (GCM) 10K type strain sequencing project: providing services to taxonomists for standard genome sequencing and annotation.</title>
        <authorList>
            <consortium name="The Broad Institute Genomics Platform"/>
            <consortium name="The Broad Institute Genome Sequencing Center for Infectious Disease"/>
            <person name="Wu L."/>
            <person name="Ma J."/>
        </authorList>
    </citation>
    <scope>NUCLEOTIDE SEQUENCE [LARGE SCALE GENOMIC DNA]</scope>
    <source>
        <strain evidence="2">KCTC 12907</strain>
    </source>
</reference>
<gene>
    <name evidence="1" type="ORF">ACFQMJ_04340</name>
</gene>
<accession>A0ABW2F9T5</accession>
<dbReference type="Pfam" id="PF07849">
    <property type="entry name" value="DUF1641"/>
    <property type="match status" value="1"/>
</dbReference>
<proteinExistence type="predicted"/>
<comment type="caution">
    <text evidence="1">The sequence shown here is derived from an EMBL/GenBank/DDBJ whole genome shotgun (WGS) entry which is preliminary data.</text>
</comment>
<dbReference type="InterPro" id="IPR012440">
    <property type="entry name" value="DUF1641"/>
</dbReference>
<dbReference type="PANTHER" id="PTHR38433:SF1">
    <property type="entry name" value="DUF1641 DOMAIN-CONTAINING PROTEIN"/>
    <property type="match status" value="1"/>
</dbReference>
<keyword evidence="2" id="KW-1185">Reference proteome</keyword>
<evidence type="ECO:0000313" key="2">
    <source>
        <dbReference type="Proteomes" id="UP001596378"/>
    </source>
</evidence>